<dbReference type="SUPFAM" id="SSF50104">
    <property type="entry name" value="Translation proteins SH3-like domain"/>
    <property type="match status" value="1"/>
</dbReference>
<gene>
    <name evidence="5" type="primary">rplS</name>
    <name evidence="7" type="ORF">FJZ47_04900</name>
</gene>
<comment type="caution">
    <text evidence="7">The sequence shown here is derived from an EMBL/GenBank/DDBJ whole genome shotgun (WGS) entry which is preliminary data.</text>
</comment>
<keyword evidence="2 5" id="KW-0689">Ribosomal protein</keyword>
<dbReference type="InterPro" id="IPR001857">
    <property type="entry name" value="Ribosomal_bL19"/>
</dbReference>
<evidence type="ECO:0000256" key="3">
    <source>
        <dbReference type="ARBA" id="ARBA00023274"/>
    </source>
</evidence>
<dbReference type="HAMAP" id="MF_00402">
    <property type="entry name" value="Ribosomal_bL19"/>
    <property type="match status" value="1"/>
</dbReference>
<protein>
    <recommendedName>
        <fullName evidence="4 5">Large ribosomal subunit protein bL19</fullName>
    </recommendedName>
</protein>
<dbReference type="EMBL" id="VGLS01000098">
    <property type="protein sequence ID" value="MBM3223128.1"/>
    <property type="molecule type" value="Genomic_DNA"/>
</dbReference>
<name>A0A937VXX0_UNCTE</name>
<comment type="similarity">
    <text evidence="1 5 6">Belongs to the bacterial ribosomal protein bL19 family.</text>
</comment>
<dbReference type="NCBIfam" id="TIGR01024">
    <property type="entry name" value="rplS_bact"/>
    <property type="match status" value="1"/>
</dbReference>
<reference evidence="7" key="1">
    <citation type="submission" date="2019-03" db="EMBL/GenBank/DDBJ databases">
        <title>Lake Tanganyika Metagenome-Assembled Genomes (MAGs).</title>
        <authorList>
            <person name="Tran P."/>
        </authorList>
    </citation>
    <scope>NUCLEOTIDE SEQUENCE</scope>
    <source>
        <strain evidence="7">K_DeepCast_65m_m2_066</strain>
    </source>
</reference>
<dbReference type="PRINTS" id="PR00061">
    <property type="entry name" value="RIBOSOMALL19"/>
</dbReference>
<organism evidence="7 8">
    <name type="scientific">Tectimicrobiota bacterium</name>
    <dbReference type="NCBI Taxonomy" id="2528274"/>
    <lineage>
        <taxon>Bacteria</taxon>
        <taxon>Pseudomonadati</taxon>
        <taxon>Nitrospinota/Tectimicrobiota group</taxon>
        <taxon>Candidatus Tectimicrobiota</taxon>
    </lineage>
</organism>
<accession>A0A937VXX0</accession>
<dbReference type="InterPro" id="IPR018257">
    <property type="entry name" value="Ribosomal_bL19_CS"/>
</dbReference>
<dbReference type="GO" id="GO:0006412">
    <property type="term" value="P:translation"/>
    <property type="evidence" value="ECO:0007669"/>
    <property type="project" value="UniProtKB-UniRule"/>
</dbReference>
<dbReference type="PROSITE" id="PS01015">
    <property type="entry name" value="RIBOSOMAL_L19"/>
    <property type="match status" value="1"/>
</dbReference>
<dbReference type="GO" id="GO:0003735">
    <property type="term" value="F:structural constituent of ribosome"/>
    <property type="evidence" value="ECO:0007669"/>
    <property type="project" value="InterPro"/>
</dbReference>
<evidence type="ECO:0000313" key="7">
    <source>
        <dbReference type="EMBL" id="MBM3223128.1"/>
    </source>
</evidence>
<evidence type="ECO:0000256" key="5">
    <source>
        <dbReference type="HAMAP-Rule" id="MF_00402"/>
    </source>
</evidence>
<dbReference type="InterPro" id="IPR008991">
    <property type="entry name" value="Translation_prot_SH3-like_sf"/>
</dbReference>
<dbReference type="AlphaFoldDB" id="A0A937VXX0"/>
<dbReference type="PANTHER" id="PTHR15680:SF9">
    <property type="entry name" value="LARGE RIBOSOMAL SUBUNIT PROTEIN BL19M"/>
    <property type="match status" value="1"/>
</dbReference>
<dbReference type="PIRSF" id="PIRSF002191">
    <property type="entry name" value="Ribosomal_L19"/>
    <property type="match status" value="1"/>
</dbReference>
<dbReference type="InterPro" id="IPR038657">
    <property type="entry name" value="Ribosomal_bL19_sf"/>
</dbReference>
<proteinExistence type="inferred from homology"/>
<keyword evidence="3 5" id="KW-0687">Ribonucleoprotein</keyword>
<dbReference type="Proteomes" id="UP000712673">
    <property type="component" value="Unassembled WGS sequence"/>
</dbReference>
<sequence length="115" mass="13202">MYPLVDLDQTQMKQNLPEFRAGDTVRVQVRLVEGNRERIQAFEGIVIAMSGVSGRRTFTVRKVSNGIGVERIFPLHSPKLDAIEVVRRGQVRRAKLFYLRQLKGKAARIKERRPS</sequence>
<evidence type="ECO:0000256" key="2">
    <source>
        <dbReference type="ARBA" id="ARBA00022980"/>
    </source>
</evidence>
<comment type="function">
    <text evidence="5 6">This protein is located at the 30S-50S ribosomal subunit interface and may play a role in the structure and function of the aminoacyl-tRNA binding site.</text>
</comment>
<dbReference type="PANTHER" id="PTHR15680">
    <property type="entry name" value="RIBOSOMAL PROTEIN L19"/>
    <property type="match status" value="1"/>
</dbReference>
<dbReference type="GO" id="GO:0022625">
    <property type="term" value="C:cytosolic large ribosomal subunit"/>
    <property type="evidence" value="ECO:0007669"/>
    <property type="project" value="TreeGrafter"/>
</dbReference>
<dbReference type="Gene3D" id="2.30.30.790">
    <property type="match status" value="1"/>
</dbReference>
<evidence type="ECO:0000256" key="1">
    <source>
        <dbReference type="ARBA" id="ARBA00005781"/>
    </source>
</evidence>
<evidence type="ECO:0000256" key="6">
    <source>
        <dbReference type="RuleBase" id="RU000559"/>
    </source>
</evidence>
<dbReference type="FunFam" id="2.30.30.790:FF:000001">
    <property type="entry name" value="50S ribosomal protein L19"/>
    <property type="match status" value="1"/>
</dbReference>
<dbReference type="Pfam" id="PF01245">
    <property type="entry name" value="Ribosomal_L19"/>
    <property type="match status" value="1"/>
</dbReference>
<evidence type="ECO:0000256" key="4">
    <source>
        <dbReference type="ARBA" id="ARBA00035171"/>
    </source>
</evidence>
<evidence type="ECO:0000313" key="8">
    <source>
        <dbReference type="Proteomes" id="UP000712673"/>
    </source>
</evidence>